<gene>
    <name evidence="8" type="primary">rnt</name>
    <name evidence="10" type="ORF">D9V81_00700</name>
</gene>
<feature type="site" description="Important for substrate binding and specificity" evidence="8">
    <location>
        <position position="75"/>
    </location>
</feature>
<dbReference type="GO" id="GO:0045004">
    <property type="term" value="P:DNA replication proofreading"/>
    <property type="evidence" value="ECO:0007669"/>
    <property type="project" value="TreeGrafter"/>
</dbReference>
<dbReference type="PANTHER" id="PTHR30231:SF2">
    <property type="entry name" value="RIBONUCLEASE T"/>
    <property type="match status" value="1"/>
</dbReference>
<dbReference type="NCBIfam" id="TIGR01298">
    <property type="entry name" value="RNaseT"/>
    <property type="match status" value="1"/>
</dbReference>
<comment type="similarity">
    <text evidence="8">Belongs to the RNase T family.</text>
</comment>
<keyword evidence="7 8" id="KW-0460">Magnesium</keyword>
<feature type="domain" description="Exonuclease" evidence="9">
    <location>
        <begin position="16"/>
        <end position="201"/>
    </location>
</feature>
<evidence type="ECO:0000313" key="10">
    <source>
        <dbReference type="EMBL" id="QCI27139.1"/>
    </source>
</evidence>
<dbReference type="PANTHER" id="PTHR30231">
    <property type="entry name" value="DNA POLYMERASE III SUBUNIT EPSILON"/>
    <property type="match status" value="1"/>
</dbReference>
<feature type="binding site" evidence="8">
    <location>
        <position position="21"/>
    </location>
    <ligand>
        <name>Mg(2+)</name>
        <dbReference type="ChEBI" id="CHEBI:18420"/>
        <label>2</label>
        <note>catalytic</note>
    </ligand>
</feature>
<keyword evidence="4 8" id="KW-0479">Metal-binding</keyword>
<feature type="active site" description="Proton donor/acceptor" evidence="8">
    <location>
        <position position="179"/>
    </location>
</feature>
<feature type="binding site" evidence="8">
    <location>
        <position position="21"/>
    </location>
    <ligand>
        <name>Mg(2+)</name>
        <dbReference type="ChEBI" id="CHEBI:18420"/>
        <label>1</label>
        <note>catalytic</note>
    </ligand>
</feature>
<comment type="cofactor">
    <cofactor evidence="8">
        <name>Mg(2+)</name>
        <dbReference type="ChEBI" id="CHEBI:18420"/>
    </cofactor>
    <text evidence="8">Binds two Mg(2+) per subunit. The active form of the enzyme binds two Mg(2+) ions in its active site. The first Mg(2+) forms only one salt bridge with the protein.</text>
</comment>
<dbReference type="RefSeq" id="WP_158349405.1">
    <property type="nucleotide sequence ID" value="NZ_CP032996.1"/>
</dbReference>
<name>A0A4D6YD00_9GAMM</name>
<keyword evidence="6 8" id="KW-0269">Exonuclease</keyword>
<keyword evidence="11" id="KW-1185">Reference proteome</keyword>
<dbReference type="SMART" id="SM00479">
    <property type="entry name" value="EXOIII"/>
    <property type="match status" value="1"/>
</dbReference>
<dbReference type="InterPro" id="IPR036397">
    <property type="entry name" value="RNaseH_sf"/>
</dbReference>
<dbReference type="HAMAP" id="MF_00157">
    <property type="entry name" value="RNase_T"/>
    <property type="match status" value="1"/>
</dbReference>
<feature type="binding site" evidence="8">
    <location>
        <position position="184"/>
    </location>
    <ligand>
        <name>Mg(2+)</name>
        <dbReference type="ChEBI" id="CHEBI:18420"/>
        <label>2</label>
        <note>catalytic</note>
    </ligand>
</feature>
<organism evidence="10 11">
    <name type="scientific">Buchnera aphidicola</name>
    <name type="common">Therioaphis trifolii</name>
    <dbReference type="NCBI Taxonomy" id="1241884"/>
    <lineage>
        <taxon>Bacteria</taxon>
        <taxon>Pseudomonadati</taxon>
        <taxon>Pseudomonadota</taxon>
        <taxon>Gammaproteobacteria</taxon>
        <taxon>Enterobacterales</taxon>
        <taxon>Erwiniaceae</taxon>
        <taxon>Buchnera</taxon>
    </lineage>
</organism>
<evidence type="ECO:0000256" key="1">
    <source>
        <dbReference type="ARBA" id="ARBA00011738"/>
    </source>
</evidence>
<dbReference type="SUPFAM" id="SSF53098">
    <property type="entry name" value="Ribonuclease H-like"/>
    <property type="match status" value="1"/>
</dbReference>
<accession>A0A4D6YD00</accession>
<proteinExistence type="inferred from homology"/>
<evidence type="ECO:0000259" key="9">
    <source>
        <dbReference type="SMART" id="SM00479"/>
    </source>
</evidence>
<dbReference type="InterPro" id="IPR012337">
    <property type="entry name" value="RNaseH-like_sf"/>
</dbReference>
<dbReference type="Proteomes" id="UP000298603">
    <property type="component" value="Chromosome"/>
</dbReference>
<dbReference type="GO" id="GO:0000287">
    <property type="term" value="F:magnesium ion binding"/>
    <property type="evidence" value="ECO:0007669"/>
    <property type="project" value="UniProtKB-UniRule"/>
</dbReference>
<keyword evidence="5 8" id="KW-0378">Hydrolase</keyword>
<dbReference type="OrthoDB" id="9778264at2"/>
<dbReference type="InterPro" id="IPR013520">
    <property type="entry name" value="Ribonucl_H"/>
</dbReference>
<comment type="function">
    <text evidence="8">Trims short 3' overhangs of a variety of RNA species, leaving a one or two nucleotide 3' overhang. Responsible for the end-turnover of tRNA: specifically removes the terminal AMP residue from uncharged tRNA (tRNA-C-C-A). Also appears to be involved in tRNA biosynthesis.</text>
</comment>
<feature type="site" description="Important for substrate binding and specificity" evidence="8">
    <location>
        <position position="144"/>
    </location>
</feature>
<evidence type="ECO:0000256" key="5">
    <source>
        <dbReference type="ARBA" id="ARBA00022801"/>
    </source>
</evidence>
<feature type="site" description="Important for substrate binding and specificity" evidence="8">
    <location>
        <position position="27"/>
    </location>
</feature>
<dbReference type="EC" id="3.1.13.-" evidence="8"/>
<dbReference type="GO" id="GO:0008408">
    <property type="term" value="F:3'-5' exonuclease activity"/>
    <property type="evidence" value="ECO:0007669"/>
    <property type="project" value="TreeGrafter"/>
</dbReference>
<evidence type="ECO:0000256" key="3">
    <source>
        <dbReference type="ARBA" id="ARBA00022722"/>
    </source>
</evidence>
<evidence type="ECO:0000313" key="11">
    <source>
        <dbReference type="Proteomes" id="UP000298603"/>
    </source>
</evidence>
<dbReference type="GO" id="GO:0008033">
    <property type="term" value="P:tRNA processing"/>
    <property type="evidence" value="ECO:0007669"/>
    <property type="project" value="UniProtKB-KW"/>
</dbReference>
<keyword evidence="3 8" id="KW-0540">Nuclease</keyword>
<dbReference type="Pfam" id="PF00929">
    <property type="entry name" value="RNase_T"/>
    <property type="match status" value="1"/>
</dbReference>
<feature type="binding site" evidence="8">
    <location>
        <position position="179"/>
    </location>
    <ligand>
        <name>Mg(2+)</name>
        <dbReference type="ChEBI" id="CHEBI:18420"/>
        <label>2</label>
        <note>catalytic</note>
    </ligand>
</feature>
<dbReference type="InterPro" id="IPR005987">
    <property type="entry name" value="RNase_T"/>
</dbReference>
<dbReference type="Gene3D" id="3.30.420.10">
    <property type="entry name" value="Ribonuclease H-like superfamily/Ribonuclease H"/>
    <property type="match status" value="1"/>
</dbReference>
<protein>
    <recommendedName>
        <fullName evidence="8">Ribonuclease T</fullName>
        <ecNumber evidence="8">3.1.13.-</ecNumber>
    </recommendedName>
    <alternativeName>
        <fullName evidence="8">Exoribonuclease T</fullName>
        <shortName evidence="8">RNase T</shortName>
    </alternativeName>
</protein>
<dbReference type="AlphaFoldDB" id="A0A4D6YD00"/>
<dbReference type="FunFam" id="3.30.420.10:FF:000009">
    <property type="entry name" value="Ribonuclease T"/>
    <property type="match status" value="1"/>
</dbReference>
<dbReference type="EMBL" id="CP032996">
    <property type="protein sequence ID" value="QCI27139.1"/>
    <property type="molecule type" value="Genomic_DNA"/>
</dbReference>
<feature type="binding site" evidence="8">
    <location>
        <position position="23"/>
    </location>
    <ligand>
        <name>Mg(2+)</name>
        <dbReference type="ChEBI" id="CHEBI:18420"/>
        <label>2</label>
        <note>catalytic</note>
    </ligand>
</feature>
<dbReference type="GO" id="GO:0003676">
    <property type="term" value="F:nucleic acid binding"/>
    <property type="evidence" value="ECO:0007669"/>
    <property type="project" value="InterPro"/>
</dbReference>
<reference evidence="10 11" key="1">
    <citation type="submission" date="2018-10" db="EMBL/GenBank/DDBJ databases">
        <title>Comparative functional genomics of the obligate endosymbiont Buchnera aphidicola.</title>
        <authorList>
            <person name="Chong R.A."/>
        </authorList>
    </citation>
    <scope>NUCLEOTIDE SEQUENCE [LARGE SCALE GENOMIC DNA]</scope>
    <source>
        <strain evidence="10 11">Tma</strain>
    </source>
</reference>
<evidence type="ECO:0000256" key="6">
    <source>
        <dbReference type="ARBA" id="ARBA00022839"/>
    </source>
</evidence>
<keyword evidence="2 8" id="KW-0819">tRNA processing</keyword>
<evidence type="ECO:0000256" key="7">
    <source>
        <dbReference type="ARBA" id="ARBA00022842"/>
    </source>
</evidence>
<evidence type="ECO:0000256" key="8">
    <source>
        <dbReference type="HAMAP-Rule" id="MF_00157"/>
    </source>
</evidence>
<dbReference type="GO" id="GO:0005829">
    <property type="term" value="C:cytosol"/>
    <property type="evidence" value="ECO:0007669"/>
    <property type="project" value="TreeGrafter"/>
</dbReference>
<comment type="subunit">
    <text evidence="1 8">Homodimer.</text>
</comment>
<sequence>MKAQYNNLNKRFRNFYPVVIDIETTGFNHKIHALVEIAVVTLKMDTNGWLKKAKTIHFHIKPFPGSLIETSSFLFNKIDPFNPLRQAVHEKEALNCIFDIIYQEMKNNNCKKSIIVAHNANFDYNFLMEAIKRCNIINHPFHPFVTFDTATLSGLALGQTVLAKACKAIGLSFDNQQAHSALYDTLQTANLFCTLINKWKKLGGWPPKK</sequence>
<evidence type="ECO:0000256" key="2">
    <source>
        <dbReference type="ARBA" id="ARBA00022694"/>
    </source>
</evidence>
<evidence type="ECO:0000256" key="4">
    <source>
        <dbReference type="ARBA" id="ARBA00022723"/>
    </source>
</evidence>
<dbReference type="GO" id="GO:0016896">
    <property type="term" value="F:RNA exonuclease activity, producing 5'-phosphomonoesters"/>
    <property type="evidence" value="ECO:0007669"/>
    <property type="project" value="UniProtKB-UniRule"/>
</dbReference>
<feature type="site" description="Important for substrate binding and specificity" evidence="8">
    <location>
        <position position="122"/>
    </location>
</feature>